<sequence length="268" mass="29697">MSVHEFAESLRTLHVECGKPTYARIRELAPGRALPPATVSEVLNGKRMPKADFVQAFVRAVLRHRDGGDEPRHDEEVARWRRRWQRAVLRPRPARSPLDRGLAARDPAGRRWADARAGCFALYGPDGEVVFIGRSEAVLADAVRSRLALLLDPVAEVELWPVREPPVGQALDRLERAVYRRALGEPVELPPSHRFSLRGNDSDECIAREAEELARLAAAVRDGGAVADDVRRELALRATRLARLAVVRVARATGRSPFEASAELGPDL</sequence>
<evidence type="ECO:0000313" key="2">
    <source>
        <dbReference type="Proteomes" id="UP000282084"/>
    </source>
</evidence>
<dbReference type="Proteomes" id="UP000282084">
    <property type="component" value="Unassembled WGS sequence"/>
</dbReference>
<dbReference type="AlphaFoldDB" id="A0A495W0V3"/>
<comment type="caution">
    <text evidence="1">The sequence shown here is derived from an EMBL/GenBank/DDBJ whole genome shotgun (WGS) entry which is preliminary data.</text>
</comment>
<accession>A0A495W0V3</accession>
<dbReference type="RefSeq" id="WP_121007023.1">
    <property type="nucleotide sequence ID" value="NZ_RBXO01000001.1"/>
</dbReference>
<name>A0A495W0V3_9PSEU</name>
<gene>
    <name evidence="1" type="ORF">C8E97_3964</name>
</gene>
<dbReference type="EMBL" id="RBXO01000001">
    <property type="protein sequence ID" value="RKT55302.1"/>
    <property type="molecule type" value="Genomic_DNA"/>
</dbReference>
<protein>
    <submittedName>
        <fullName evidence="1">Uncharacterized protein</fullName>
    </submittedName>
</protein>
<organism evidence="1 2">
    <name type="scientific">Saccharothrix australiensis</name>
    <dbReference type="NCBI Taxonomy" id="2072"/>
    <lineage>
        <taxon>Bacteria</taxon>
        <taxon>Bacillati</taxon>
        <taxon>Actinomycetota</taxon>
        <taxon>Actinomycetes</taxon>
        <taxon>Pseudonocardiales</taxon>
        <taxon>Pseudonocardiaceae</taxon>
        <taxon>Saccharothrix</taxon>
    </lineage>
</organism>
<dbReference type="OrthoDB" id="3686457at2"/>
<proteinExistence type="predicted"/>
<reference evidence="1 2" key="1">
    <citation type="submission" date="2018-10" db="EMBL/GenBank/DDBJ databases">
        <title>Sequencing the genomes of 1000 actinobacteria strains.</title>
        <authorList>
            <person name="Klenk H.-P."/>
        </authorList>
    </citation>
    <scope>NUCLEOTIDE SEQUENCE [LARGE SCALE GENOMIC DNA]</scope>
    <source>
        <strain evidence="1 2">DSM 43800</strain>
    </source>
</reference>
<keyword evidence="2" id="KW-1185">Reference proteome</keyword>
<evidence type="ECO:0000313" key="1">
    <source>
        <dbReference type="EMBL" id="RKT55302.1"/>
    </source>
</evidence>